<keyword evidence="2" id="KW-1185">Reference proteome</keyword>
<dbReference type="EMBL" id="JACXVP010000005">
    <property type="protein sequence ID" value="KAG5606160.1"/>
    <property type="molecule type" value="Genomic_DNA"/>
</dbReference>
<dbReference type="Proteomes" id="UP000824120">
    <property type="component" value="Chromosome 5"/>
</dbReference>
<evidence type="ECO:0000313" key="2">
    <source>
        <dbReference type="Proteomes" id="UP000824120"/>
    </source>
</evidence>
<gene>
    <name evidence="1" type="ORF">H5410_027652</name>
</gene>
<comment type="caution">
    <text evidence="1">The sequence shown here is derived from an EMBL/GenBank/DDBJ whole genome shotgun (WGS) entry which is preliminary data.</text>
</comment>
<sequence>MPFERNRQRKIDAGESRSIDLKFELWRFLWWRSYWVCSPPLRCTSYENPASLGGKIVRDDEQLTYNPNNPQNLAIPFPRVLYLQKRITNLPFLPLPSPILCLPPLSHHGGTSLELEIAKTNPRLILLFLQDPSNKVSDYDV</sequence>
<protein>
    <submittedName>
        <fullName evidence="1">Uncharacterized protein</fullName>
    </submittedName>
</protein>
<dbReference type="AlphaFoldDB" id="A0A9J5Z2I1"/>
<evidence type="ECO:0000313" key="1">
    <source>
        <dbReference type="EMBL" id="KAG5606160.1"/>
    </source>
</evidence>
<accession>A0A9J5Z2I1</accession>
<organism evidence="1 2">
    <name type="scientific">Solanum commersonii</name>
    <name type="common">Commerson's wild potato</name>
    <name type="synonym">Commerson's nightshade</name>
    <dbReference type="NCBI Taxonomy" id="4109"/>
    <lineage>
        <taxon>Eukaryota</taxon>
        <taxon>Viridiplantae</taxon>
        <taxon>Streptophyta</taxon>
        <taxon>Embryophyta</taxon>
        <taxon>Tracheophyta</taxon>
        <taxon>Spermatophyta</taxon>
        <taxon>Magnoliopsida</taxon>
        <taxon>eudicotyledons</taxon>
        <taxon>Gunneridae</taxon>
        <taxon>Pentapetalae</taxon>
        <taxon>asterids</taxon>
        <taxon>lamiids</taxon>
        <taxon>Solanales</taxon>
        <taxon>Solanaceae</taxon>
        <taxon>Solanoideae</taxon>
        <taxon>Solaneae</taxon>
        <taxon>Solanum</taxon>
    </lineage>
</organism>
<reference evidence="1 2" key="1">
    <citation type="submission" date="2020-09" db="EMBL/GenBank/DDBJ databases">
        <title>De no assembly of potato wild relative species, Solanum commersonii.</title>
        <authorList>
            <person name="Cho K."/>
        </authorList>
    </citation>
    <scope>NUCLEOTIDE SEQUENCE [LARGE SCALE GENOMIC DNA]</scope>
    <source>
        <strain evidence="1">LZ3.2</strain>
        <tissue evidence="1">Leaf</tissue>
    </source>
</reference>
<proteinExistence type="predicted"/>
<name>A0A9J5Z2I1_SOLCO</name>